<name>A0ABX9UQM9_9PSED</name>
<proteinExistence type="predicted"/>
<dbReference type="EMBL" id="RFFN01000006">
    <property type="protein sequence ID" value="RMH95423.1"/>
    <property type="molecule type" value="Genomic_DNA"/>
</dbReference>
<organism evidence="1 2">
    <name type="scientific">Pseudomonas songnenensis</name>
    <dbReference type="NCBI Taxonomy" id="1176259"/>
    <lineage>
        <taxon>Bacteria</taxon>
        <taxon>Pseudomonadati</taxon>
        <taxon>Pseudomonadota</taxon>
        <taxon>Gammaproteobacteria</taxon>
        <taxon>Pseudomonadales</taxon>
        <taxon>Pseudomonadaceae</taxon>
        <taxon>Pseudomonas</taxon>
    </lineage>
</organism>
<reference evidence="1 2" key="1">
    <citation type="submission" date="2018-10" db="EMBL/GenBank/DDBJ databases">
        <title>Pseudomonas songnenensis NEAU-ST5-5(T) genome.</title>
        <authorList>
            <person name="Pengp J."/>
            <person name="Liu Z.-P."/>
        </authorList>
    </citation>
    <scope>NUCLEOTIDE SEQUENCE [LARGE SCALE GENOMIC DNA]</scope>
    <source>
        <strain evidence="1 2">NEAU-ST5-5</strain>
    </source>
</reference>
<gene>
    <name evidence="1" type="ORF">EA798_16675</name>
</gene>
<keyword evidence="2" id="KW-1185">Reference proteome</keyword>
<evidence type="ECO:0008006" key="3">
    <source>
        <dbReference type="Google" id="ProtNLM"/>
    </source>
</evidence>
<protein>
    <recommendedName>
        <fullName evidence="3">Phage protein</fullName>
    </recommendedName>
</protein>
<comment type="caution">
    <text evidence="1">The sequence shown here is derived from an EMBL/GenBank/DDBJ whole genome shotgun (WGS) entry which is preliminary data.</text>
</comment>
<dbReference type="Proteomes" id="UP000279228">
    <property type="component" value="Unassembled WGS sequence"/>
</dbReference>
<dbReference type="RefSeq" id="WP_122099653.1">
    <property type="nucleotide sequence ID" value="NZ_JAMOHS010000028.1"/>
</dbReference>
<accession>A0ABX9UQM9</accession>
<evidence type="ECO:0000313" key="2">
    <source>
        <dbReference type="Proteomes" id="UP000279228"/>
    </source>
</evidence>
<sequence>MHYQNVVSAVVRALASEVINSAGGCDFEPKVQAARVPGAICGKEEAFLTDCWVHGRLHKALPVGLWLALVAKYSTHLERKHDAMQALAGSIKSPAPERFVQCAVATWAFPKLPGVEGKRSTVVMAAGWYDINNWDTDGRPQKTLERWRRDIRRDLEQQVDRALVEAHEILESEGLIAEKAA</sequence>
<evidence type="ECO:0000313" key="1">
    <source>
        <dbReference type="EMBL" id="RMH95423.1"/>
    </source>
</evidence>